<dbReference type="InterPro" id="IPR011990">
    <property type="entry name" value="TPR-like_helical_dom_sf"/>
</dbReference>
<comment type="catalytic activity">
    <reaction evidence="8">
        <text>L-seryl-[protein] + ATP = O-phospho-L-seryl-[protein] + ADP + H(+)</text>
        <dbReference type="Rhea" id="RHEA:17989"/>
        <dbReference type="Rhea" id="RHEA-COMP:9863"/>
        <dbReference type="Rhea" id="RHEA-COMP:11604"/>
        <dbReference type="ChEBI" id="CHEBI:15378"/>
        <dbReference type="ChEBI" id="CHEBI:29999"/>
        <dbReference type="ChEBI" id="CHEBI:30616"/>
        <dbReference type="ChEBI" id="CHEBI:83421"/>
        <dbReference type="ChEBI" id="CHEBI:456216"/>
        <dbReference type="EC" id="2.7.11.1"/>
    </reaction>
</comment>
<sequence>MNTSCAWPECAGTVADGYCLECGLAPEPPPEGLTHPDHGLPRTGSQHPGTWTSTARSTARSTGGSASGKSRRGLLGAGLVEVPPVPYKDPAEAVLADPVVAERKRYCRCGEAVGRGRDGGPGRAEGFCPRCGASYSFLPKLRPGDLVGGQYEVLGCLAHGGLGWIYLARDRNVSDRWVVLKGLLDTEDPEAGAVAAAEKAFLAEVEHPNIVRIYNFVQHPDPRTLRMLGYIVMEYVGGHALKDVLHEHRREHGEGAALPLGQAIAYALEVLRAMGYLHSLGLLYCDFKPDNAIQSEEQLKLIDLGGVRRMDDTESAVYGTVGYQAPEIAGLGPSVASDLYTVGRALAVLSFPFHGHTTKYAASLPPREQVPVLREHESYDRLLRRATARDPYSRFQDAQEMAEQLTGVLREVLSAQDGRPRPAPSALFGPERRIPAERLTPRAALLALPTPLPRPSDGSAGFLASLTVDDPRALLAALASAPADSPDLRLRRVLAHLELDDHDSARLILAGLREDWRSEWYRAVSALGAGELREARHRFDDLYDLTPGEAAPKLALGFCHELLGRLPEAERYYQTVWRTDQTYVSAAFGLSRVRSAAGDRAGAIAALDAVPPASSHFPSARIAAVHLIISGREPTGLSERELIDAASRLSRLGLDAQRHWRLSAEILHSALDRVMAGNPSRARILGVRLTEEELRRGLERAYRALARLADDPPERHALVTRANAIRPRTLF</sequence>
<dbReference type="Pfam" id="PF16919">
    <property type="entry name" value="PknG_rubred"/>
    <property type="match status" value="1"/>
</dbReference>
<evidence type="ECO:0000256" key="2">
    <source>
        <dbReference type="ARBA" id="ARBA00022527"/>
    </source>
</evidence>
<feature type="domain" description="Protein kinase" evidence="10">
    <location>
        <begin position="151"/>
        <end position="434"/>
    </location>
</feature>
<keyword evidence="3" id="KW-0808">Transferase</keyword>
<keyword evidence="6" id="KW-0067">ATP-binding</keyword>
<comment type="caution">
    <text evidence="11">The sequence shown here is derived from an EMBL/GenBank/DDBJ whole genome shotgun (WGS) entry which is preliminary data.</text>
</comment>
<dbReference type="EMBL" id="BAAATZ010000009">
    <property type="protein sequence ID" value="GAA2726469.1"/>
    <property type="molecule type" value="Genomic_DNA"/>
</dbReference>
<dbReference type="EC" id="2.7.11.1" evidence="1"/>
<dbReference type="InterPro" id="IPR000719">
    <property type="entry name" value="Prot_kinase_dom"/>
</dbReference>
<name>A0ABN3U885_9ACTN</name>
<evidence type="ECO:0000256" key="3">
    <source>
        <dbReference type="ARBA" id="ARBA00022679"/>
    </source>
</evidence>
<evidence type="ECO:0000256" key="8">
    <source>
        <dbReference type="ARBA" id="ARBA00048679"/>
    </source>
</evidence>
<dbReference type="Pfam" id="PF00069">
    <property type="entry name" value="Pkinase"/>
    <property type="match status" value="1"/>
</dbReference>
<organism evidence="11 12">
    <name type="scientific">Actinocorallia aurantiaca</name>
    <dbReference type="NCBI Taxonomy" id="46204"/>
    <lineage>
        <taxon>Bacteria</taxon>
        <taxon>Bacillati</taxon>
        <taxon>Actinomycetota</taxon>
        <taxon>Actinomycetes</taxon>
        <taxon>Streptosporangiales</taxon>
        <taxon>Thermomonosporaceae</taxon>
        <taxon>Actinocorallia</taxon>
    </lineage>
</organism>
<evidence type="ECO:0000256" key="7">
    <source>
        <dbReference type="ARBA" id="ARBA00047899"/>
    </source>
</evidence>
<comment type="catalytic activity">
    <reaction evidence="7">
        <text>L-threonyl-[protein] + ATP = O-phospho-L-threonyl-[protein] + ADP + H(+)</text>
        <dbReference type="Rhea" id="RHEA:46608"/>
        <dbReference type="Rhea" id="RHEA-COMP:11060"/>
        <dbReference type="Rhea" id="RHEA-COMP:11605"/>
        <dbReference type="ChEBI" id="CHEBI:15378"/>
        <dbReference type="ChEBI" id="CHEBI:30013"/>
        <dbReference type="ChEBI" id="CHEBI:30616"/>
        <dbReference type="ChEBI" id="CHEBI:61977"/>
        <dbReference type="ChEBI" id="CHEBI:456216"/>
        <dbReference type="EC" id="2.7.11.1"/>
    </reaction>
</comment>
<evidence type="ECO:0000313" key="11">
    <source>
        <dbReference type="EMBL" id="GAA2726469.1"/>
    </source>
</evidence>
<reference evidence="11 12" key="1">
    <citation type="journal article" date="2019" name="Int. J. Syst. Evol. Microbiol.">
        <title>The Global Catalogue of Microorganisms (GCM) 10K type strain sequencing project: providing services to taxonomists for standard genome sequencing and annotation.</title>
        <authorList>
            <consortium name="The Broad Institute Genomics Platform"/>
            <consortium name="The Broad Institute Genome Sequencing Center for Infectious Disease"/>
            <person name="Wu L."/>
            <person name="Ma J."/>
        </authorList>
    </citation>
    <scope>NUCLEOTIDE SEQUENCE [LARGE SCALE GENOMIC DNA]</scope>
    <source>
        <strain evidence="11 12">JCM 8201</strain>
    </source>
</reference>
<keyword evidence="5 11" id="KW-0418">Kinase</keyword>
<feature type="region of interest" description="Disordered" evidence="9">
    <location>
        <begin position="30"/>
        <end position="72"/>
    </location>
</feature>
<keyword evidence="12" id="KW-1185">Reference proteome</keyword>
<dbReference type="InterPro" id="IPR031636">
    <property type="entry name" value="PknG_TPR"/>
</dbReference>
<evidence type="ECO:0000313" key="12">
    <source>
        <dbReference type="Proteomes" id="UP001501842"/>
    </source>
</evidence>
<dbReference type="PANTHER" id="PTHR24363">
    <property type="entry name" value="SERINE/THREONINE PROTEIN KINASE"/>
    <property type="match status" value="1"/>
</dbReference>
<dbReference type="Pfam" id="PF16918">
    <property type="entry name" value="PknG_TPR"/>
    <property type="match status" value="1"/>
</dbReference>
<keyword evidence="4" id="KW-0547">Nucleotide-binding</keyword>
<evidence type="ECO:0000256" key="1">
    <source>
        <dbReference type="ARBA" id="ARBA00012513"/>
    </source>
</evidence>
<evidence type="ECO:0000256" key="9">
    <source>
        <dbReference type="SAM" id="MobiDB-lite"/>
    </source>
</evidence>
<keyword evidence="2" id="KW-0723">Serine/threonine-protein kinase</keyword>
<evidence type="ECO:0000259" key="10">
    <source>
        <dbReference type="PROSITE" id="PS50011"/>
    </source>
</evidence>
<dbReference type="Gene3D" id="3.30.200.20">
    <property type="entry name" value="Phosphorylase Kinase, domain 1"/>
    <property type="match status" value="1"/>
</dbReference>
<dbReference type="CDD" id="cd14014">
    <property type="entry name" value="STKc_PknB_like"/>
    <property type="match status" value="1"/>
</dbReference>
<evidence type="ECO:0000256" key="4">
    <source>
        <dbReference type="ARBA" id="ARBA00022741"/>
    </source>
</evidence>
<evidence type="ECO:0000256" key="6">
    <source>
        <dbReference type="ARBA" id="ARBA00022840"/>
    </source>
</evidence>
<dbReference type="RefSeq" id="WP_344450885.1">
    <property type="nucleotide sequence ID" value="NZ_BAAATZ010000009.1"/>
</dbReference>
<dbReference type="SUPFAM" id="SSF56112">
    <property type="entry name" value="Protein kinase-like (PK-like)"/>
    <property type="match status" value="1"/>
</dbReference>
<dbReference type="Proteomes" id="UP001501842">
    <property type="component" value="Unassembled WGS sequence"/>
</dbReference>
<dbReference type="InterPro" id="IPR031634">
    <property type="entry name" value="PknG_rubred"/>
</dbReference>
<dbReference type="SUPFAM" id="SSF48452">
    <property type="entry name" value="TPR-like"/>
    <property type="match status" value="1"/>
</dbReference>
<dbReference type="GO" id="GO:0016301">
    <property type="term" value="F:kinase activity"/>
    <property type="evidence" value="ECO:0007669"/>
    <property type="project" value="UniProtKB-KW"/>
</dbReference>
<dbReference type="Gene3D" id="1.10.510.10">
    <property type="entry name" value="Transferase(Phosphotransferase) domain 1"/>
    <property type="match status" value="1"/>
</dbReference>
<feature type="compositionally biased region" description="Low complexity" evidence="9">
    <location>
        <begin position="52"/>
        <end position="68"/>
    </location>
</feature>
<dbReference type="PROSITE" id="PS50011">
    <property type="entry name" value="PROTEIN_KINASE_DOM"/>
    <property type="match status" value="1"/>
</dbReference>
<dbReference type="Gene3D" id="1.25.40.10">
    <property type="entry name" value="Tetratricopeptide repeat domain"/>
    <property type="match status" value="1"/>
</dbReference>
<protein>
    <recommendedName>
        <fullName evidence="1">non-specific serine/threonine protein kinase</fullName>
        <ecNumber evidence="1">2.7.11.1</ecNumber>
    </recommendedName>
</protein>
<accession>A0ABN3U885</accession>
<dbReference type="InterPro" id="IPR011009">
    <property type="entry name" value="Kinase-like_dom_sf"/>
</dbReference>
<dbReference type="PANTHER" id="PTHR24363:SF0">
    <property type="entry name" value="SERINE_THREONINE KINASE LIKE DOMAIN CONTAINING 1"/>
    <property type="match status" value="1"/>
</dbReference>
<proteinExistence type="predicted"/>
<evidence type="ECO:0000256" key="5">
    <source>
        <dbReference type="ARBA" id="ARBA00022777"/>
    </source>
</evidence>
<gene>
    <name evidence="11" type="ORF">GCM10010439_29120</name>
</gene>